<reference evidence="2" key="1">
    <citation type="submission" date="2023-06" db="EMBL/GenBank/DDBJ databases">
        <title>Genome-scale phylogeny and comparative genomics of the fungal order Sordariales.</title>
        <authorList>
            <consortium name="Lawrence Berkeley National Laboratory"/>
            <person name="Hensen N."/>
            <person name="Bonometti L."/>
            <person name="Westerberg I."/>
            <person name="Brannstrom I.O."/>
            <person name="Guillou S."/>
            <person name="Cros-Aarteil S."/>
            <person name="Calhoun S."/>
            <person name="Haridas S."/>
            <person name="Kuo A."/>
            <person name="Mondo S."/>
            <person name="Pangilinan J."/>
            <person name="Riley R."/>
            <person name="Labutti K."/>
            <person name="Andreopoulos B."/>
            <person name="Lipzen A."/>
            <person name="Chen C."/>
            <person name="Yanf M."/>
            <person name="Daum C."/>
            <person name="Ng V."/>
            <person name="Clum A."/>
            <person name="Steindorff A."/>
            <person name="Ohm R."/>
            <person name="Martin F."/>
            <person name="Silar P."/>
            <person name="Natvig D."/>
            <person name="Lalanne C."/>
            <person name="Gautier V."/>
            <person name="Ament-Velasquez S.L."/>
            <person name="Kruys A."/>
            <person name="Hutchinson M.I."/>
            <person name="Powell A.J."/>
            <person name="Barry K."/>
            <person name="Miller A.N."/>
            <person name="Grigoriev I.V."/>
            <person name="Debuchy R."/>
            <person name="Gladieux P."/>
            <person name="Thoren M.H."/>
            <person name="Johannesson H."/>
        </authorList>
    </citation>
    <scope>NUCLEOTIDE SEQUENCE</scope>
    <source>
        <strain evidence="2">CBS 606.72</strain>
    </source>
</reference>
<dbReference type="AlphaFoldDB" id="A0AA39WQU6"/>
<dbReference type="InterPro" id="IPR004843">
    <property type="entry name" value="Calcineurin-like_PHP"/>
</dbReference>
<organism evidence="2 3">
    <name type="scientific">Immersiella caudata</name>
    <dbReference type="NCBI Taxonomy" id="314043"/>
    <lineage>
        <taxon>Eukaryota</taxon>
        <taxon>Fungi</taxon>
        <taxon>Dikarya</taxon>
        <taxon>Ascomycota</taxon>
        <taxon>Pezizomycotina</taxon>
        <taxon>Sordariomycetes</taxon>
        <taxon>Sordariomycetidae</taxon>
        <taxon>Sordariales</taxon>
        <taxon>Lasiosphaeriaceae</taxon>
        <taxon>Immersiella</taxon>
    </lineage>
</organism>
<feature type="domain" description="Calcineurin-like phosphoesterase" evidence="1">
    <location>
        <begin position="56"/>
        <end position="234"/>
    </location>
</feature>
<dbReference type="Pfam" id="PF00149">
    <property type="entry name" value="Metallophos"/>
    <property type="match status" value="1"/>
</dbReference>
<evidence type="ECO:0000259" key="1">
    <source>
        <dbReference type="Pfam" id="PF00149"/>
    </source>
</evidence>
<dbReference type="InterPro" id="IPR029052">
    <property type="entry name" value="Metallo-depent_PP-like"/>
</dbReference>
<evidence type="ECO:0000313" key="3">
    <source>
        <dbReference type="Proteomes" id="UP001175000"/>
    </source>
</evidence>
<dbReference type="CDD" id="cd07379">
    <property type="entry name" value="MPP_239FB"/>
    <property type="match status" value="1"/>
</dbReference>
<accession>A0AA39WQU6</accession>
<dbReference type="PANTHER" id="PTHR12905:SF18">
    <property type="entry name" value="ESTER HYDROLASE, PUTATIVE (AFU_ORTHOLOGUE AFUA_4G03130)-RELATED"/>
    <property type="match status" value="1"/>
</dbReference>
<gene>
    <name evidence="2" type="ORF">B0T14DRAFT_566718</name>
</gene>
<dbReference type="PANTHER" id="PTHR12905">
    <property type="entry name" value="METALLOPHOSPHOESTERASE"/>
    <property type="match status" value="1"/>
</dbReference>
<dbReference type="GO" id="GO:0016787">
    <property type="term" value="F:hydrolase activity"/>
    <property type="evidence" value="ECO:0007669"/>
    <property type="project" value="InterPro"/>
</dbReference>
<dbReference type="SUPFAM" id="SSF56300">
    <property type="entry name" value="Metallo-dependent phosphatases"/>
    <property type="match status" value="1"/>
</dbReference>
<dbReference type="Gene3D" id="3.60.21.10">
    <property type="match status" value="1"/>
</dbReference>
<sequence length="325" mass="35990">MGLLTFLHLRRPSPWEPPTLLDSLLSSPLAYLLSLIYHALLFLRGPPFKPSPSLIRIVCLSDTHDLTNVSIPDGDLLIHAGDMSSVGTLEAIQKQVDWLAGLPHREKVVVAGNHDLWFDGSARLRGDGIGGKVKWGGVRYLGGQEVVEVIFRGGRKLNVWGAGGVPRIGKDGEHAFQYDRDRHPWKGRIPDETDILITHTPPRSHCDLGLGCDGLLEEVWRVKPKLHVFGHVHWGHGKEAIYFDECQKAYESLMTRTGSGFIWDLFPSRAWVDAVKVIWYGVKSIVWKWVMLGPGSSNNGGLMVNAAAMYGNTGKLGNKVIVVDL</sequence>
<comment type="caution">
    <text evidence="2">The sequence shown here is derived from an EMBL/GenBank/DDBJ whole genome shotgun (WGS) entry which is preliminary data.</text>
</comment>
<proteinExistence type="predicted"/>
<dbReference type="Proteomes" id="UP001175000">
    <property type="component" value="Unassembled WGS sequence"/>
</dbReference>
<dbReference type="InterPro" id="IPR051693">
    <property type="entry name" value="UPF0046_metallophosphoest"/>
</dbReference>
<dbReference type="EMBL" id="JAULSU010000004">
    <property type="protein sequence ID" value="KAK0619918.1"/>
    <property type="molecule type" value="Genomic_DNA"/>
</dbReference>
<keyword evidence="3" id="KW-1185">Reference proteome</keyword>
<name>A0AA39WQU6_9PEZI</name>
<evidence type="ECO:0000313" key="2">
    <source>
        <dbReference type="EMBL" id="KAK0619918.1"/>
    </source>
</evidence>
<protein>
    <submittedName>
        <fullName evidence="2">Metallo-dependent phosphatase-like protein</fullName>
    </submittedName>
</protein>